<dbReference type="AlphaFoldDB" id="A0A3G2ULH3"/>
<evidence type="ECO:0000313" key="6">
    <source>
        <dbReference type="Proteomes" id="UP000280708"/>
    </source>
</evidence>
<feature type="region of interest" description="Disordered" evidence="3">
    <location>
        <begin position="380"/>
        <end position="411"/>
    </location>
</feature>
<evidence type="ECO:0000256" key="3">
    <source>
        <dbReference type="SAM" id="MobiDB-lite"/>
    </source>
</evidence>
<feature type="region of interest" description="Disordered" evidence="3">
    <location>
        <begin position="642"/>
        <end position="698"/>
    </location>
</feature>
<sequence>MTQTVKLAKLKRSDKNVRTTPPKNIEAMAASIRARGIMQNLLVTAARPKGMFEIIAGDRRYLGAMMLAEAGEIDAAQYDVPVKVISGDEADLREVSLTENFQREAMTPAEECVAFQHFLKADGDIEAVARRFGQTRRFIEGRLRLANLAPPIFEALSEGRISLDLAKAYGSTEDVAKQERVFQQYGHSSYVNADSIRRAIANDSMKATDPVAVLVGADAYVAAGGRIERELFSEDGDRWTDPELAQTLAAAIMEAEAKRLGENLGVAWVRPVATTSLYGITSDLHRVVLPPAPMTQEEAERSDAIVERCEVLEEEMSDESLEPDAYGKLEEEYDALREEYEALNSKAPELTDEIKGQVGVFLTLGRDGKMVLDTTYYSEAPVRLPGDDRPVPSSPSSRETAPLPPEAVAPGGKALSARLHDELAVQRRDILAASILGDPALALDYMLFALADPTHFTRYGTTLRANHPQDPQMPKDQPATQAQQAIADAREGLDTSWTQASDPVTRFEGFRALDDDAKAAWLAIVVASSLEAKDDYNSVKTNPLHARLASILEIEPAKWWRPTSANFFDRVSKGTLLALLTQVGGAPLAARYMGSKKGEISSSCEKLFAGEAITEAETKDAALAWVPDAMRYDMASALVDESDFDEGDLDDEAFDEGEGIETEDADDAESDHVDTQDAVLPDDGTASDETDPTLIAAE</sequence>
<dbReference type="PANTHER" id="PTHR33375:SF7">
    <property type="entry name" value="CHROMOSOME 2-PARTITIONING PROTEIN PARB-RELATED"/>
    <property type="match status" value="1"/>
</dbReference>
<dbReference type="GO" id="GO:0007059">
    <property type="term" value="P:chromosome segregation"/>
    <property type="evidence" value="ECO:0007669"/>
    <property type="project" value="TreeGrafter"/>
</dbReference>
<dbReference type="RefSeq" id="WP_122129068.1">
    <property type="nucleotide sequence ID" value="NZ_CP033227.1"/>
</dbReference>
<gene>
    <name evidence="5" type="ORF">EBF16_00145</name>
</gene>
<dbReference type="SUPFAM" id="SSF110849">
    <property type="entry name" value="ParB/Sulfiredoxin"/>
    <property type="match status" value="1"/>
</dbReference>
<dbReference type="SUPFAM" id="SSF109709">
    <property type="entry name" value="KorB DNA-binding domain-like"/>
    <property type="match status" value="1"/>
</dbReference>
<geneLocation type="plasmid" evidence="6">
    <name>pf1</name>
</geneLocation>
<dbReference type="Gene3D" id="3.90.1530.30">
    <property type="match status" value="1"/>
</dbReference>
<name>A0A3G2ULH3_SPHYA</name>
<dbReference type="EMBL" id="CP033227">
    <property type="protein sequence ID" value="AYO75464.1"/>
    <property type="molecule type" value="Genomic_DNA"/>
</dbReference>
<dbReference type="Proteomes" id="UP000280708">
    <property type="component" value="Plasmid pF1"/>
</dbReference>
<dbReference type="InterPro" id="IPR050336">
    <property type="entry name" value="Chromosome_partition/occlusion"/>
</dbReference>
<dbReference type="SMART" id="SM00470">
    <property type="entry name" value="ParB"/>
    <property type="match status" value="1"/>
</dbReference>
<dbReference type="GO" id="GO:0003677">
    <property type="term" value="F:DNA binding"/>
    <property type="evidence" value="ECO:0007669"/>
    <property type="project" value="InterPro"/>
</dbReference>
<feature type="compositionally biased region" description="Acidic residues" evidence="3">
    <location>
        <begin position="642"/>
        <end position="669"/>
    </location>
</feature>
<feature type="coiled-coil region" evidence="2">
    <location>
        <begin position="326"/>
        <end position="353"/>
    </location>
</feature>
<feature type="domain" description="ParB-like N-terminal" evidence="4">
    <location>
        <begin position="3"/>
        <end position="101"/>
    </location>
</feature>
<evidence type="ECO:0000313" key="5">
    <source>
        <dbReference type="EMBL" id="AYO75464.1"/>
    </source>
</evidence>
<evidence type="ECO:0000256" key="1">
    <source>
        <dbReference type="ARBA" id="ARBA00006295"/>
    </source>
</evidence>
<dbReference type="Pfam" id="PF17762">
    <property type="entry name" value="HTH_ParB"/>
    <property type="match status" value="1"/>
</dbReference>
<accession>A0A3G2ULH3</accession>
<evidence type="ECO:0000259" key="4">
    <source>
        <dbReference type="SMART" id="SM00470"/>
    </source>
</evidence>
<dbReference type="Pfam" id="PF02195">
    <property type="entry name" value="ParB_N"/>
    <property type="match status" value="1"/>
</dbReference>
<reference evidence="5 6" key="1">
    <citation type="submission" date="2018-10" db="EMBL/GenBank/DDBJ databases">
        <title>Characterization and genome analysis of a novel bacterium Sphingobium yanoikuyae SJTF8 capable of degrading PAHs.</title>
        <authorList>
            <person name="Yin C."/>
            <person name="Xiong W."/>
            <person name="Liang R."/>
        </authorList>
    </citation>
    <scope>NUCLEOTIDE SEQUENCE [LARGE SCALE GENOMIC DNA]</scope>
    <source>
        <strain evidence="5 6">SJTF8</strain>
        <plasmid evidence="6">pf1</plasmid>
    </source>
</reference>
<keyword evidence="2" id="KW-0175">Coiled coil</keyword>
<dbReference type="PANTHER" id="PTHR33375">
    <property type="entry name" value="CHROMOSOME-PARTITIONING PROTEIN PARB-RELATED"/>
    <property type="match status" value="1"/>
</dbReference>
<dbReference type="InterPro" id="IPR036086">
    <property type="entry name" value="ParB/Sulfiredoxin_sf"/>
</dbReference>
<dbReference type="NCBIfam" id="TIGR00180">
    <property type="entry name" value="parB_part"/>
    <property type="match status" value="1"/>
</dbReference>
<dbReference type="Gene3D" id="1.10.10.2830">
    <property type="match status" value="1"/>
</dbReference>
<dbReference type="InterPro" id="IPR041468">
    <property type="entry name" value="HTH_ParB/Spo0J"/>
</dbReference>
<proteinExistence type="inferred from homology"/>
<organism evidence="5 6">
    <name type="scientific">Sphingobium yanoikuyae</name>
    <name type="common">Sphingomonas yanoikuyae</name>
    <dbReference type="NCBI Taxonomy" id="13690"/>
    <lineage>
        <taxon>Bacteria</taxon>
        <taxon>Pseudomonadati</taxon>
        <taxon>Pseudomonadota</taxon>
        <taxon>Alphaproteobacteria</taxon>
        <taxon>Sphingomonadales</taxon>
        <taxon>Sphingomonadaceae</taxon>
        <taxon>Sphingobium</taxon>
    </lineage>
</organism>
<protein>
    <submittedName>
        <fullName evidence="5">ParB/RepB/Spo0J family partition protein</fullName>
    </submittedName>
</protein>
<evidence type="ECO:0000256" key="2">
    <source>
        <dbReference type="SAM" id="Coils"/>
    </source>
</evidence>
<dbReference type="InterPro" id="IPR003115">
    <property type="entry name" value="ParB_N"/>
</dbReference>
<keyword evidence="5" id="KW-0614">Plasmid</keyword>
<dbReference type="CDD" id="cd16406">
    <property type="entry name" value="ParB_N_like"/>
    <property type="match status" value="1"/>
</dbReference>
<dbReference type="GO" id="GO:0005694">
    <property type="term" value="C:chromosome"/>
    <property type="evidence" value="ECO:0007669"/>
    <property type="project" value="TreeGrafter"/>
</dbReference>
<dbReference type="InterPro" id="IPR004437">
    <property type="entry name" value="ParB/RepB/Spo0J"/>
</dbReference>
<comment type="similarity">
    <text evidence="1">Belongs to the ParB family.</text>
</comment>